<keyword evidence="2 4" id="KW-0378">Hydrolase</keyword>
<dbReference type="Proteomes" id="UP000829542">
    <property type="component" value="Chromosome"/>
</dbReference>
<dbReference type="GO" id="GO:0004564">
    <property type="term" value="F:beta-fructofuranosidase activity"/>
    <property type="evidence" value="ECO:0007669"/>
    <property type="project" value="UniProtKB-EC"/>
</dbReference>
<dbReference type="InterPro" id="IPR013189">
    <property type="entry name" value="Glyco_hydro_32_C"/>
</dbReference>
<dbReference type="SMART" id="SM00640">
    <property type="entry name" value="Glyco_32"/>
    <property type="match status" value="1"/>
</dbReference>
<comment type="pathway">
    <text evidence="5">Glycan biosynthesis; sucrose metabolism.</text>
</comment>
<evidence type="ECO:0000259" key="7">
    <source>
        <dbReference type="Pfam" id="PF08244"/>
    </source>
</evidence>
<dbReference type="InterPro" id="IPR006232">
    <property type="entry name" value="Suc6P_hydrolase"/>
</dbReference>
<comment type="function">
    <text evidence="5">Enables the bacterium to metabolize sucrose as a sole carbon source.</text>
</comment>
<dbReference type="RefSeq" id="WP_242148619.1">
    <property type="nucleotide sequence ID" value="NZ_CP093379.1"/>
</dbReference>
<dbReference type="InterPro" id="IPR001362">
    <property type="entry name" value="Glyco_hydro_32"/>
</dbReference>
<dbReference type="Pfam" id="PF08244">
    <property type="entry name" value="Glyco_hydro_32C"/>
    <property type="match status" value="1"/>
</dbReference>
<proteinExistence type="inferred from homology"/>
<reference evidence="8 9" key="1">
    <citation type="submission" date="2022-03" db="EMBL/GenBank/DDBJ databases">
        <title>Ignatzschineria rhizosphaerae HR5S32.</title>
        <authorList>
            <person name="Sun J.Q."/>
            <person name="Feng J.Y."/>
        </authorList>
    </citation>
    <scope>NUCLEOTIDE SEQUENCE [LARGE SCALE GENOMIC DNA]</scope>
    <source>
        <strain evidence="8 9">HR5S32</strain>
    </source>
</reference>
<feature type="domain" description="Glycosyl hydrolase family 32 C-terminal" evidence="7">
    <location>
        <begin position="327"/>
        <end position="450"/>
    </location>
</feature>
<dbReference type="EMBL" id="CP093379">
    <property type="protein sequence ID" value="UNM95891.1"/>
    <property type="molecule type" value="Genomic_DNA"/>
</dbReference>
<dbReference type="SUPFAM" id="SSF49899">
    <property type="entry name" value="Concanavalin A-like lectins/glucanases"/>
    <property type="match status" value="1"/>
</dbReference>
<accession>A0ABY3WZ51</accession>
<evidence type="ECO:0000256" key="4">
    <source>
        <dbReference type="RuleBase" id="RU362110"/>
    </source>
</evidence>
<dbReference type="InterPro" id="IPR013320">
    <property type="entry name" value="ConA-like_dom_sf"/>
</dbReference>
<protein>
    <recommendedName>
        <fullName evidence="4">Sucrose-6-phosphate hydrolase</fullName>
        <ecNumber evidence="4">3.2.1.26</ecNumber>
    </recommendedName>
    <alternativeName>
        <fullName evidence="5">Invertase</fullName>
    </alternativeName>
</protein>
<evidence type="ECO:0000259" key="6">
    <source>
        <dbReference type="Pfam" id="PF00251"/>
    </source>
</evidence>
<evidence type="ECO:0000313" key="9">
    <source>
        <dbReference type="Proteomes" id="UP000829542"/>
    </source>
</evidence>
<evidence type="ECO:0000256" key="5">
    <source>
        <dbReference type="RuleBase" id="RU365015"/>
    </source>
</evidence>
<sequence>MVCDNIPLTSERFRLGYHIMAPSGWINDPNGFCYFKGYYHIFYQYHPYSAKWGPMHWGHARSKDLVHWENLPPALVPGDIEDKDGCFSGSAIIKDEMMYLFYTGHHYYGDGDPEHFWQNQNLAYSHDGLHFQKYEGNPIIKAAPKDNTHHFRDPKVWQHEHAYYMILGSQNQQELGRAILYRSKDLKEWEYIGSMSDAKSIEEEGFMWECPDFFNLEGKDILLFSPQGIKASPKEHLNLYNLGYFVGKLDYSTGKYERGEFKELDKGFDFYATQTMETPDGRRIAFAWMAMWESNIPEQEDGWAGALTIPRELTLKGDHLYMNPVKELVALRHGAGDHHQQLAVKSQQVSPYDASLEVLLKISKHEQNLDFKLSLKDERGKNVVTLCYFHEENEFVLRRNDRDDARFGNIQLVDKIDLQLFIDTSSLEIFINEGETVFSTRYYSENPLALWIESDQGVSIETSVYTLHDNVVSFS</sequence>
<evidence type="ECO:0000313" key="8">
    <source>
        <dbReference type="EMBL" id="UNM95891.1"/>
    </source>
</evidence>
<dbReference type="NCBIfam" id="TIGR01322">
    <property type="entry name" value="scrB_fam"/>
    <property type="match status" value="1"/>
</dbReference>
<feature type="domain" description="Glycosyl hydrolase family 32 N-terminal" evidence="6">
    <location>
        <begin position="18"/>
        <end position="324"/>
    </location>
</feature>
<comment type="catalytic activity">
    <reaction evidence="4">
        <text>Hydrolysis of terminal non-reducing beta-D-fructofuranoside residues in beta-D-fructofuranosides.</text>
        <dbReference type="EC" id="3.2.1.26"/>
    </reaction>
</comment>
<dbReference type="PANTHER" id="PTHR43101:SF1">
    <property type="entry name" value="BETA-FRUCTOSIDASE"/>
    <property type="match status" value="1"/>
</dbReference>
<keyword evidence="3 4" id="KW-0326">Glycosidase</keyword>
<dbReference type="InterPro" id="IPR051214">
    <property type="entry name" value="GH32_Enzymes"/>
</dbReference>
<evidence type="ECO:0000256" key="1">
    <source>
        <dbReference type="ARBA" id="ARBA00009902"/>
    </source>
</evidence>
<dbReference type="Gene3D" id="2.60.120.560">
    <property type="entry name" value="Exo-inulinase, domain 1"/>
    <property type="match status" value="1"/>
</dbReference>
<gene>
    <name evidence="8" type="ORF">MMG00_11920</name>
</gene>
<keyword evidence="9" id="KW-1185">Reference proteome</keyword>
<organism evidence="8 9">
    <name type="scientific">Ignatzschineria rhizosphaerae</name>
    <dbReference type="NCBI Taxonomy" id="2923279"/>
    <lineage>
        <taxon>Bacteria</taxon>
        <taxon>Pseudomonadati</taxon>
        <taxon>Pseudomonadota</taxon>
        <taxon>Gammaproteobacteria</taxon>
        <taxon>Cardiobacteriales</taxon>
        <taxon>Ignatzschineriaceae</taxon>
        <taxon>Ignatzschineria</taxon>
    </lineage>
</organism>
<evidence type="ECO:0000256" key="2">
    <source>
        <dbReference type="ARBA" id="ARBA00022801"/>
    </source>
</evidence>
<dbReference type="InterPro" id="IPR013148">
    <property type="entry name" value="Glyco_hydro_32_N"/>
</dbReference>
<dbReference type="CDD" id="cd08996">
    <property type="entry name" value="GH32_FFase"/>
    <property type="match status" value="1"/>
</dbReference>
<dbReference type="Gene3D" id="2.115.10.20">
    <property type="entry name" value="Glycosyl hydrolase domain, family 43"/>
    <property type="match status" value="1"/>
</dbReference>
<dbReference type="EC" id="3.2.1.26" evidence="4"/>
<comment type="subcellular location">
    <subcellularLocation>
        <location evidence="5">Cytoplasm</location>
    </subcellularLocation>
</comment>
<dbReference type="Pfam" id="PF00251">
    <property type="entry name" value="Glyco_hydro_32N"/>
    <property type="match status" value="1"/>
</dbReference>
<keyword evidence="5" id="KW-0963">Cytoplasm</keyword>
<evidence type="ECO:0000256" key="3">
    <source>
        <dbReference type="ARBA" id="ARBA00023295"/>
    </source>
</evidence>
<dbReference type="SUPFAM" id="SSF75005">
    <property type="entry name" value="Arabinanase/levansucrase/invertase"/>
    <property type="match status" value="1"/>
</dbReference>
<dbReference type="PANTHER" id="PTHR43101">
    <property type="entry name" value="BETA-FRUCTOSIDASE"/>
    <property type="match status" value="1"/>
</dbReference>
<keyword evidence="5" id="KW-0119">Carbohydrate metabolism</keyword>
<comment type="similarity">
    <text evidence="1 4">Belongs to the glycosyl hydrolase 32 family.</text>
</comment>
<dbReference type="InterPro" id="IPR023296">
    <property type="entry name" value="Glyco_hydro_beta-prop_sf"/>
</dbReference>
<name>A0ABY3WZ51_9GAMM</name>